<dbReference type="STRING" id="205917.A0A4Y9Z5Y0"/>
<proteinExistence type="predicted"/>
<feature type="compositionally biased region" description="Pro residues" evidence="1">
    <location>
        <begin position="7"/>
        <end position="21"/>
    </location>
</feature>
<protein>
    <submittedName>
        <fullName evidence="2">Uncharacterized protein</fullName>
    </submittedName>
</protein>
<dbReference type="EMBL" id="SEOQ01000111">
    <property type="protein sequence ID" value="TFY70276.1"/>
    <property type="molecule type" value="Genomic_DNA"/>
</dbReference>
<feature type="compositionally biased region" description="Polar residues" evidence="1">
    <location>
        <begin position="329"/>
        <end position="353"/>
    </location>
</feature>
<sequence>ASLPLPAEVPPVPRQPAPSPPVAAAAAPPAPSQDTPNSTTSSATGTPPPYYSVVTVSPSVSPASTYHAQPNTTNRRAPGRPPLPIGPRKRMTSSSAHSHREGPGSAGSGTTYTESSRRPSVASVVMSAPKFQTTPVKYKGFTMEAAKWTFTSEQLQSIVSRAIKQSSEASSIRLLPLQTLDIDLPNDRERIEKLQTELKTQYKLHVRKRNTLLASLSSHLSGREAGPNALRAMLEDLQDVSSSLDQIAEDLYNARDQAAQLDRLSVTHSASALAMALRKLNASFLKRSAEAQVLQSQISALEAERDEAWLHAQEVAQEMDELQASMSVYDSAKSPGTSQRSSRVMASRKSSIRVSKAGLRSNNSTRRSSQRMSVASQNRASFVSSAATSSFSPRDIPPVPPIPRAGPLGIITTGLSNRNSAYTSAISSTSDTRAMAQAQRELCNMLGITASELRLPRLRRSSMVASPISPQTQSPIRASRRPLSEIAGGHRSVKNMDVLEQFQDLLVNDRDAALAALALLDP</sequence>
<comment type="caution">
    <text evidence="2">The sequence shown here is derived from an EMBL/GenBank/DDBJ whole genome shotgun (WGS) entry which is preliminary data.</text>
</comment>
<feature type="region of interest" description="Disordered" evidence="1">
    <location>
        <begin position="1"/>
        <end position="118"/>
    </location>
</feature>
<feature type="compositionally biased region" description="Low complexity" evidence="1">
    <location>
        <begin position="35"/>
        <end position="66"/>
    </location>
</feature>
<evidence type="ECO:0000256" key="1">
    <source>
        <dbReference type="SAM" id="MobiDB-lite"/>
    </source>
</evidence>
<dbReference type="Proteomes" id="UP000298327">
    <property type="component" value="Unassembled WGS sequence"/>
</dbReference>
<gene>
    <name evidence="2" type="ORF">EVG20_g2713</name>
</gene>
<dbReference type="AlphaFoldDB" id="A0A4Y9Z5Y0"/>
<organism evidence="2 3">
    <name type="scientific">Dentipellis fragilis</name>
    <dbReference type="NCBI Taxonomy" id="205917"/>
    <lineage>
        <taxon>Eukaryota</taxon>
        <taxon>Fungi</taxon>
        <taxon>Dikarya</taxon>
        <taxon>Basidiomycota</taxon>
        <taxon>Agaricomycotina</taxon>
        <taxon>Agaricomycetes</taxon>
        <taxon>Russulales</taxon>
        <taxon>Hericiaceae</taxon>
        <taxon>Dentipellis</taxon>
    </lineage>
</organism>
<feature type="region of interest" description="Disordered" evidence="1">
    <location>
        <begin position="329"/>
        <end position="379"/>
    </location>
</feature>
<keyword evidence="3" id="KW-1185">Reference proteome</keyword>
<name>A0A4Y9Z5Y0_9AGAM</name>
<dbReference type="OrthoDB" id="3271284at2759"/>
<feature type="compositionally biased region" description="Low complexity" evidence="1">
    <location>
        <begin position="360"/>
        <end position="373"/>
    </location>
</feature>
<evidence type="ECO:0000313" key="3">
    <source>
        <dbReference type="Proteomes" id="UP000298327"/>
    </source>
</evidence>
<evidence type="ECO:0000313" key="2">
    <source>
        <dbReference type="EMBL" id="TFY70276.1"/>
    </source>
</evidence>
<accession>A0A4Y9Z5Y0</accession>
<reference evidence="2 3" key="1">
    <citation type="submission" date="2019-02" db="EMBL/GenBank/DDBJ databases">
        <title>Genome sequencing of the rare red list fungi Dentipellis fragilis.</title>
        <authorList>
            <person name="Buettner E."/>
            <person name="Kellner H."/>
        </authorList>
    </citation>
    <scope>NUCLEOTIDE SEQUENCE [LARGE SCALE GENOMIC DNA]</scope>
    <source>
        <strain evidence="2 3">DSM 105465</strain>
    </source>
</reference>
<feature type="non-terminal residue" evidence="2">
    <location>
        <position position="1"/>
    </location>
</feature>